<dbReference type="RefSeq" id="WP_126618639.1">
    <property type="nucleotide sequence ID" value="NZ_CP034563.1"/>
</dbReference>
<evidence type="ECO:0000313" key="2">
    <source>
        <dbReference type="EMBL" id="AZQ64691.1"/>
    </source>
</evidence>
<dbReference type="OrthoDB" id="845740at2"/>
<evidence type="ECO:0000259" key="1">
    <source>
        <dbReference type="Pfam" id="PF01882"/>
    </source>
</evidence>
<sequence>MKFYKQLFFSERFYQVGGITVVLFILSYFIPLLFGITSLLLLVYVLLTSVDIYLLFSLDKGLHTERSCAERFSNGEDNTVTLYTENNSTQSLEIELIDEAPIPFQLRNLHFTFKLPSGDKKSITYTIRPTERGEYFFGDLILLVTSRIGLVRRKVKQEQEIQTIKVYPSFQKLKKFELMAFHTGHMEGGIKKVRRIGQQKEFDQIKEYVAGDDFRSINWKATARSPQLMVNHYQDEKAQQVYAVLDMGRSMKMPFNGMTLLDYSINASLVLLHIAQSKQDLIGISAFNSDSQTTLKAKRQSGQMQHVLEKLYNLTPSYKETDFGVISANLRSQVKQRSLLIFFTNIPHKESLERKLPYLKRLAKKHLLVVILFEDSEIKEAIKNEAKSVNDFYLKALQEENILERRVIAKELQQHGIHTILSTPENLTVDTINKYLEIKARGLL</sequence>
<gene>
    <name evidence="2" type="ORF">EI427_20930</name>
</gene>
<dbReference type="AlphaFoldDB" id="A0A3Q9FU68"/>
<dbReference type="EMBL" id="CP034563">
    <property type="protein sequence ID" value="AZQ64691.1"/>
    <property type="molecule type" value="Genomic_DNA"/>
</dbReference>
<feature type="domain" description="DUF58" evidence="1">
    <location>
        <begin position="205"/>
        <end position="374"/>
    </location>
</feature>
<dbReference type="InterPro" id="IPR036465">
    <property type="entry name" value="vWFA_dom_sf"/>
</dbReference>
<dbReference type="SUPFAM" id="SSF53300">
    <property type="entry name" value="vWA-like"/>
    <property type="match status" value="1"/>
</dbReference>
<dbReference type="PANTHER" id="PTHR33608">
    <property type="entry name" value="BLL2464 PROTEIN"/>
    <property type="match status" value="1"/>
</dbReference>
<dbReference type="Proteomes" id="UP000267268">
    <property type="component" value="Chromosome 2"/>
</dbReference>
<dbReference type="Pfam" id="PF01882">
    <property type="entry name" value="DUF58"/>
    <property type="match status" value="1"/>
</dbReference>
<protein>
    <submittedName>
        <fullName evidence="2">DUF58 domain-containing protein</fullName>
    </submittedName>
</protein>
<name>A0A3Q9FU68_9BACT</name>
<organism evidence="2 3">
    <name type="scientific">Flammeovirga pectinis</name>
    <dbReference type="NCBI Taxonomy" id="2494373"/>
    <lineage>
        <taxon>Bacteria</taxon>
        <taxon>Pseudomonadati</taxon>
        <taxon>Bacteroidota</taxon>
        <taxon>Cytophagia</taxon>
        <taxon>Cytophagales</taxon>
        <taxon>Flammeovirgaceae</taxon>
        <taxon>Flammeovirga</taxon>
    </lineage>
</organism>
<dbReference type="KEGG" id="fll:EI427_20930"/>
<proteinExistence type="predicted"/>
<keyword evidence="3" id="KW-1185">Reference proteome</keyword>
<evidence type="ECO:0000313" key="3">
    <source>
        <dbReference type="Proteomes" id="UP000267268"/>
    </source>
</evidence>
<dbReference type="PANTHER" id="PTHR33608:SF3">
    <property type="entry name" value="SLR2013 PROTEIN"/>
    <property type="match status" value="1"/>
</dbReference>
<accession>A0A3Q9FU68</accession>
<dbReference type="InterPro" id="IPR002881">
    <property type="entry name" value="DUF58"/>
</dbReference>
<reference evidence="2 3" key="1">
    <citation type="submission" date="2018-12" db="EMBL/GenBank/DDBJ databases">
        <title>Flammeovirga pectinis sp. nov., isolated from the gut of the Korean scallop, Patinopecten yessoensis.</title>
        <authorList>
            <person name="Bae J.-W."/>
            <person name="Jeong Y.-S."/>
            <person name="Kang W."/>
        </authorList>
    </citation>
    <scope>NUCLEOTIDE SEQUENCE [LARGE SCALE GENOMIC DNA]</scope>
    <source>
        <strain evidence="2 3">L12M1</strain>
    </source>
</reference>